<dbReference type="EMBL" id="JACYXC010000001">
    <property type="protein sequence ID" value="MBH5336777.1"/>
    <property type="molecule type" value="Genomic_DNA"/>
</dbReference>
<dbReference type="Gene3D" id="3.40.50.11710">
    <property type="entry name" value="Cyclodipeptide synthase"/>
    <property type="match status" value="1"/>
</dbReference>
<evidence type="ECO:0000313" key="6">
    <source>
        <dbReference type="Proteomes" id="UP000807371"/>
    </source>
</evidence>
<gene>
    <name evidence="5" type="ORF">IHE55_19180</name>
</gene>
<proteinExistence type="inferred from homology"/>
<dbReference type="NCBIfam" id="TIGR04539">
    <property type="entry name" value="tRNA_cyclodipep"/>
    <property type="match status" value="1"/>
</dbReference>
<evidence type="ECO:0000313" key="5">
    <source>
        <dbReference type="EMBL" id="MBH5336777.1"/>
    </source>
</evidence>
<dbReference type="RefSeq" id="WP_197990144.1">
    <property type="nucleotide sequence ID" value="NZ_JACYXC010000001.1"/>
</dbReference>
<feature type="region of interest" description="Disordered" evidence="4">
    <location>
        <begin position="223"/>
        <end position="291"/>
    </location>
</feature>
<sequence length="291" mass="31289">MFDIEPLTERCGTVLREASHACIGVSPFNSYFSTRRLTELAGWALSAFGSCHFFVPDAAAAYTLEALGDTPERARHKAGRQGRYVRNKVTTALRTLGVAEPADLILGMDRLSQNARYRELLDAAQLLFETDAAFRAACLDASLWVLDRKLPPGARPTPEQLGKAVRYFLAELPLFTDSAGIAGAGARSSMFVYHHRVRFLERFYRGELTWSPAPGQGFLVVRERPPRNSVPDGRDNLIPPPRDAGPAPGRAGMDLIANASPETGPESPPGAGKGISPGPAAAGHEHTGAAS</sequence>
<keyword evidence="2" id="KW-0808">Transferase</keyword>
<dbReference type="Pfam" id="PF16715">
    <property type="entry name" value="CDPS"/>
    <property type="match status" value="1"/>
</dbReference>
<comment type="caution">
    <text evidence="5">The sequence shown here is derived from an EMBL/GenBank/DDBJ whole genome shotgun (WGS) entry which is preliminary data.</text>
</comment>
<protein>
    <recommendedName>
        <fullName evidence="3">Cyclodipeptide synthase</fullName>
    </recommendedName>
</protein>
<evidence type="ECO:0000256" key="4">
    <source>
        <dbReference type="SAM" id="MobiDB-lite"/>
    </source>
</evidence>
<accession>A0ABS0NNJ3</accession>
<dbReference type="Proteomes" id="UP000807371">
    <property type="component" value="Unassembled WGS sequence"/>
</dbReference>
<evidence type="ECO:0000256" key="2">
    <source>
        <dbReference type="ARBA" id="ARBA00022679"/>
    </source>
</evidence>
<comment type="similarity">
    <text evidence="1">Belongs to the CDPS family.</text>
</comment>
<keyword evidence="6" id="KW-1185">Reference proteome</keyword>
<dbReference type="InterPro" id="IPR038622">
    <property type="entry name" value="CDPS_sf"/>
</dbReference>
<evidence type="ECO:0000256" key="1">
    <source>
        <dbReference type="ARBA" id="ARBA00006034"/>
    </source>
</evidence>
<organism evidence="5 6">
    <name type="scientific">Streptomyces pactum</name>
    <dbReference type="NCBI Taxonomy" id="68249"/>
    <lineage>
        <taxon>Bacteria</taxon>
        <taxon>Bacillati</taxon>
        <taxon>Actinomycetota</taxon>
        <taxon>Actinomycetes</taxon>
        <taxon>Kitasatosporales</taxon>
        <taxon>Streptomycetaceae</taxon>
        <taxon>Streptomyces</taxon>
    </lineage>
</organism>
<evidence type="ECO:0000256" key="3">
    <source>
        <dbReference type="ARBA" id="ARBA00030771"/>
    </source>
</evidence>
<dbReference type="InterPro" id="IPR030903">
    <property type="entry name" value="CDPS"/>
</dbReference>
<name>A0ABS0NNJ3_9ACTN</name>
<reference evidence="5 6" key="1">
    <citation type="submission" date="2020-09" db="EMBL/GenBank/DDBJ databases">
        <title>Biosynthesis of the nuclear factor of activated T cells inhibitor NFAT-133 and its congeners in Streptomyces pactum.</title>
        <authorList>
            <person name="Zhou W."/>
            <person name="Posri P."/>
            <person name="Abugrain M.E."/>
            <person name="Weisberg A.J."/>
            <person name="Chang J.H."/>
            <person name="Mahmud T."/>
        </authorList>
    </citation>
    <scope>NUCLEOTIDE SEQUENCE [LARGE SCALE GENOMIC DNA]</scope>
    <source>
        <strain evidence="5 6">ATCC 27456</strain>
    </source>
</reference>